<comment type="function">
    <text evidence="7">This protein is part of the stalk that links CF(0) to CF(1). It either transmits conformational changes from CF(0) to CF(1) or is implicated in proton conduction.</text>
</comment>
<dbReference type="GO" id="GO:0005886">
    <property type="term" value="C:plasma membrane"/>
    <property type="evidence" value="ECO:0007669"/>
    <property type="project" value="UniProtKB-SubCell"/>
</dbReference>
<dbReference type="InterPro" id="IPR000711">
    <property type="entry name" value="ATPase_OSCP/dsu"/>
</dbReference>
<dbReference type="Pfam" id="PF00213">
    <property type="entry name" value="OSCP"/>
    <property type="match status" value="1"/>
</dbReference>
<evidence type="ECO:0000256" key="5">
    <source>
        <dbReference type="ARBA" id="ARBA00023136"/>
    </source>
</evidence>
<name>A0A1V1P9K4_9BACT</name>
<keyword evidence="7" id="KW-1003">Cell membrane</keyword>
<comment type="subcellular location">
    <subcellularLocation>
        <location evidence="7">Cell membrane</location>
        <topology evidence="7">Peripheral membrane protein</topology>
    </subcellularLocation>
    <subcellularLocation>
        <location evidence="1">Membrane</location>
    </subcellularLocation>
</comment>
<dbReference type="InterPro" id="IPR026015">
    <property type="entry name" value="ATP_synth_OSCP/delta_N_sf"/>
</dbReference>
<evidence type="ECO:0000313" key="8">
    <source>
        <dbReference type="EMBL" id="ETR71454.1"/>
    </source>
</evidence>
<dbReference type="PRINTS" id="PR00125">
    <property type="entry name" value="ATPASEDELTA"/>
</dbReference>
<evidence type="ECO:0000256" key="7">
    <source>
        <dbReference type="HAMAP-Rule" id="MF_01416"/>
    </source>
</evidence>
<dbReference type="SUPFAM" id="SSF47928">
    <property type="entry name" value="N-terminal domain of the delta subunit of the F1F0-ATP synthase"/>
    <property type="match status" value="1"/>
</dbReference>
<dbReference type="Gene3D" id="1.10.520.20">
    <property type="entry name" value="N-terminal domain of the delta subunit of the F1F0-ATP synthase"/>
    <property type="match status" value="1"/>
</dbReference>
<evidence type="ECO:0000313" key="9">
    <source>
        <dbReference type="Proteomes" id="UP000189670"/>
    </source>
</evidence>
<dbReference type="PANTHER" id="PTHR11910">
    <property type="entry name" value="ATP SYNTHASE DELTA CHAIN"/>
    <property type="match status" value="1"/>
</dbReference>
<evidence type="ECO:0000256" key="2">
    <source>
        <dbReference type="ARBA" id="ARBA00022448"/>
    </source>
</evidence>
<comment type="similarity">
    <text evidence="7">Belongs to the ATPase delta chain family.</text>
</comment>
<evidence type="ECO:0000256" key="6">
    <source>
        <dbReference type="ARBA" id="ARBA00023310"/>
    </source>
</evidence>
<keyword evidence="2 7" id="KW-0813">Transport</keyword>
<keyword evidence="5 7" id="KW-0472">Membrane</keyword>
<protein>
    <recommendedName>
        <fullName evidence="7">ATP synthase subunit delta</fullName>
    </recommendedName>
    <alternativeName>
        <fullName evidence="7">ATP synthase F(1) sector subunit delta</fullName>
    </alternativeName>
    <alternativeName>
        <fullName evidence="7">F-type ATPase subunit delta</fullName>
        <shortName evidence="7">F-ATPase subunit delta</shortName>
    </alternativeName>
</protein>
<comment type="caution">
    <text evidence="8">The sequence shown here is derived from an EMBL/GenBank/DDBJ whole genome shotgun (WGS) entry which is preliminary data.</text>
</comment>
<sequence>MKNMSVSRRYAKALLILGKENDQADLYGEELNSFAHLIANEKEFCQVISNPLYGAESRKMILTQVLEKMNLSRVINSFLLLLFDKRRLGFIDSINEFYQSLADELKGIARASLVSATDLSSDALEQIRSALSQMTGKQIIIDFNQDPKLIGGVVAKIGDLVLDGSIKTQLLSMKESIKRGESI</sequence>
<keyword evidence="6 7" id="KW-0066">ATP synthesis</keyword>
<keyword evidence="3 7" id="KW-0375">Hydrogen ion transport</keyword>
<gene>
    <name evidence="7" type="primary">atpH</name>
    <name evidence="8" type="ORF">OMM_02471</name>
</gene>
<dbReference type="GO" id="GO:0046933">
    <property type="term" value="F:proton-transporting ATP synthase activity, rotational mechanism"/>
    <property type="evidence" value="ECO:0007669"/>
    <property type="project" value="UniProtKB-UniRule"/>
</dbReference>
<dbReference type="GO" id="GO:0045259">
    <property type="term" value="C:proton-transporting ATP synthase complex"/>
    <property type="evidence" value="ECO:0007669"/>
    <property type="project" value="UniProtKB-KW"/>
</dbReference>
<dbReference type="Proteomes" id="UP000189670">
    <property type="component" value="Unassembled WGS sequence"/>
</dbReference>
<evidence type="ECO:0000256" key="4">
    <source>
        <dbReference type="ARBA" id="ARBA00023065"/>
    </source>
</evidence>
<keyword evidence="7" id="KW-0139">CF(1)</keyword>
<evidence type="ECO:0000256" key="1">
    <source>
        <dbReference type="ARBA" id="ARBA00004370"/>
    </source>
</evidence>
<accession>A0A1V1P9K4</accession>
<proteinExistence type="inferred from homology"/>
<keyword evidence="4 7" id="KW-0406">Ion transport</keyword>
<comment type="function">
    <text evidence="7">F(1)F(0) ATP synthase produces ATP from ADP in the presence of a proton or sodium gradient. F-type ATPases consist of two structural domains, F(1) containing the extramembraneous catalytic core and F(0) containing the membrane proton channel, linked together by a central stalk and a peripheral stalk. During catalysis, ATP synthesis in the catalytic domain of F(1) is coupled via a rotary mechanism of the central stalk subunits to proton translocation.</text>
</comment>
<dbReference type="NCBIfam" id="TIGR01145">
    <property type="entry name" value="ATP_synt_delta"/>
    <property type="match status" value="1"/>
</dbReference>
<dbReference type="HAMAP" id="MF_01416">
    <property type="entry name" value="ATP_synth_delta_bact"/>
    <property type="match status" value="1"/>
</dbReference>
<organism evidence="8 9">
    <name type="scientific">Candidatus Magnetoglobus multicellularis str. Araruama</name>
    <dbReference type="NCBI Taxonomy" id="890399"/>
    <lineage>
        <taxon>Bacteria</taxon>
        <taxon>Pseudomonadati</taxon>
        <taxon>Thermodesulfobacteriota</taxon>
        <taxon>Desulfobacteria</taxon>
        <taxon>Desulfobacterales</taxon>
        <taxon>Desulfobacteraceae</taxon>
        <taxon>Candidatus Magnetoglobus</taxon>
    </lineage>
</organism>
<reference evidence="9" key="1">
    <citation type="submission" date="2012-11" db="EMBL/GenBank/DDBJ databases">
        <authorList>
            <person name="Lucero-Rivera Y.E."/>
            <person name="Tovar-Ramirez D."/>
        </authorList>
    </citation>
    <scope>NUCLEOTIDE SEQUENCE [LARGE SCALE GENOMIC DNA]</scope>
    <source>
        <strain evidence="9">Araruama</strain>
    </source>
</reference>
<dbReference type="AlphaFoldDB" id="A0A1V1P9K4"/>
<evidence type="ECO:0000256" key="3">
    <source>
        <dbReference type="ARBA" id="ARBA00022781"/>
    </source>
</evidence>
<dbReference type="EMBL" id="ATBP01000266">
    <property type="protein sequence ID" value="ETR71454.1"/>
    <property type="molecule type" value="Genomic_DNA"/>
</dbReference>